<evidence type="ECO:0000256" key="1">
    <source>
        <dbReference type="ARBA" id="ARBA00000085"/>
    </source>
</evidence>
<reference evidence="11 12" key="1">
    <citation type="submission" date="2023-07" db="EMBL/GenBank/DDBJ databases">
        <title>Sorghum-associated microbial communities from plants grown in Nebraska, USA.</title>
        <authorList>
            <person name="Schachtman D."/>
        </authorList>
    </citation>
    <scope>NUCLEOTIDE SEQUENCE [LARGE SCALE GENOMIC DNA]</scope>
    <source>
        <strain evidence="11 12">BE316</strain>
    </source>
</reference>
<dbReference type="CDD" id="cd16917">
    <property type="entry name" value="HATPase_UhpB-NarQ-NarX-like"/>
    <property type="match status" value="1"/>
</dbReference>
<evidence type="ECO:0000259" key="10">
    <source>
        <dbReference type="PROSITE" id="PS50112"/>
    </source>
</evidence>
<dbReference type="EMBL" id="JAVDXV010000004">
    <property type="protein sequence ID" value="MDR7333296.1"/>
    <property type="molecule type" value="Genomic_DNA"/>
</dbReference>
<dbReference type="RefSeq" id="WP_310328775.1">
    <property type="nucleotide sequence ID" value="NZ_JAVDXV010000004.1"/>
</dbReference>
<keyword evidence="6" id="KW-0418">Kinase</keyword>
<dbReference type="SMART" id="SM00091">
    <property type="entry name" value="PAS"/>
    <property type="match status" value="2"/>
</dbReference>
<evidence type="ECO:0000313" key="12">
    <source>
        <dbReference type="Proteomes" id="UP001180825"/>
    </source>
</evidence>
<comment type="caution">
    <text evidence="11">The sequence shown here is derived from an EMBL/GenBank/DDBJ whole genome shotgun (WGS) entry which is preliminary data.</text>
</comment>
<dbReference type="Pfam" id="PF08448">
    <property type="entry name" value="PAS_4"/>
    <property type="match status" value="1"/>
</dbReference>
<proteinExistence type="predicted"/>
<dbReference type="InterPro" id="IPR035965">
    <property type="entry name" value="PAS-like_dom_sf"/>
</dbReference>
<evidence type="ECO:0000256" key="7">
    <source>
        <dbReference type="ARBA" id="ARBA00022840"/>
    </source>
</evidence>
<evidence type="ECO:0000256" key="5">
    <source>
        <dbReference type="ARBA" id="ARBA00022741"/>
    </source>
</evidence>
<feature type="domain" description="PAS" evidence="10">
    <location>
        <begin position="486"/>
        <end position="539"/>
    </location>
</feature>
<dbReference type="InterPro" id="IPR011712">
    <property type="entry name" value="Sig_transdc_His_kin_sub3_dim/P"/>
</dbReference>
<evidence type="ECO:0000313" key="11">
    <source>
        <dbReference type="EMBL" id="MDR7333296.1"/>
    </source>
</evidence>
<feature type="domain" description="PAS" evidence="10">
    <location>
        <begin position="359"/>
        <end position="404"/>
    </location>
</feature>
<keyword evidence="12" id="KW-1185">Reference proteome</keyword>
<dbReference type="CDD" id="cd00130">
    <property type="entry name" value="PAS"/>
    <property type="match status" value="2"/>
</dbReference>
<dbReference type="Pfam" id="PF13188">
    <property type="entry name" value="PAS_8"/>
    <property type="match status" value="1"/>
</dbReference>
<dbReference type="Pfam" id="PF02518">
    <property type="entry name" value="HATPase_c"/>
    <property type="match status" value="1"/>
</dbReference>
<evidence type="ECO:0000256" key="8">
    <source>
        <dbReference type="ARBA" id="ARBA00023012"/>
    </source>
</evidence>
<dbReference type="PANTHER" id="PTHR24421">
    <property type="entry name" value="NITRATE/NITRITE SENSOR PROTEIN NARX-RELATED"/>
    <property type="match status" value="1"/>
</dbReference>
<evidence type="ECO:0000256" key="6">
    <source>
        <dbReference type="ARBA" id="ARBA00022777"/>
    </source>
</evidence>
<dbReference type="InterPro" id="IPR050482">
    <property type="entry name" value="Sensor_HK_TwoCompSys"/>
</dbReference>
<evidence type="ECO:0000256" key="9">
    <source>
        <dbReference type="SAM" id="Phobius"/>
    </source>
</evidence>
<keyword evidence="8" id="KW-0902">Two-component regulatory system</keyword>
<dbReference type="InterPro" id="IPR036890">
    <property type="entry name" value="HATPase_C_sf"/>
</dbReference>
<keyword evidence="3" id="KW-0597">Phosphoprotein</keyword>
<sequence>MKQAATRLTWRFALLPALAVVALTVVMLVCGYGLLGAELTRRALASHQQRADLLSLQLQLSLSDAVGQVQSLARSPLLRPGVPPDRIRAELDDLVARSPRFVWVGLVAPDGRVLSASRGWLEGQGIAHRPVFARGRRGMMGDVHPAVSLAPLLNQLQDNTTELIDIGEPVRDEDGKLVAVVCAHLGLQWVSEQLALSLGAPEAAAQSGMQGLVLTTSPVERSVVPGTVPPPRLPSDIQQAQVWLGDDGSRRLLAQSQVRDPRLLPWRTVVLQDEAQALAPLRAFGATMLWIGIGTALLLGGAGFWATRRLLLPWDPLFDAALAGQDGDAAAVAARVQTLVAARAQPTPTEKLLGWLARDAGNLRRALDHLPVAIALADRDLRCEHVNPAYTRLLGWTPDTARGRLVGEPLLDAPGREAWARLLQRWQAEPGEFVSRLEALSPTGAAVAVQQHLVPMFDARGGLVGALAVVHDIRAERCARLHAQALDERLRALADAAPDTLLALLDVDGRVLEWSPGAEQISGHAVPQALGQTLDALLPGAEAARDWLRSTHLDGRCALLLQQGDRLLTGSLYRLGPASGAACFGVMLRPGGLSGSASSREVLTLLNRRLLEQEKESARKLARCLHDELGQSLAALRLHWEAFRGADADARERMEPRIASLVVLANRQLRGVLGDLRPPLLDELGLAAALDNEIRQHGGDGSVRVELQAGETAQLQRWPADIEYAAFMIGREALLNALRHSRARVIRVSLDGDEGLLELVVSDDGVGLPAEGRDDPANQLGIIGMRERALTIGASLYVDGRAGDGTMVALTWMP</sequence>
<dbReference type="InterPro" id="IPR003594">
    <property type="entry name" value="HATPase_dom"/>
</dbReference>
<dbReference type="Gene3D" id="3.30.565.10">
    <property type="entry name" value="Histidine kinase-like ATPase, C-terminal domain"/>
    <property type="match status" value="1"/>
</dbReference>
<keyword evidence="9" id="KW-1133">Transmembrane helix</keyword>
<dbReference type="InterPro" id="IPR013656">
    <property type="entry name" value="PAS_4"/>
</dbReference>
<evidence type="ECO:0000256" key="3">
    <source>
        <dbReference type="ARBA" id="ARBA00022553"/>
    </source>
</evidence>
<dbReference type="SUPFAM" id="SSF55785">
    <property type="entry name" value="PYP-like sensor domain (PAS domain)"/>
    <property type="match status" value="2"/>
</dbReference>
<dbReference type="SUPFAM" id="SSF55874">
    <property type="entry name" value="ATPase domain of HSP90 chaperone/DNA topoisomerase II/histidine kinase"/>
    <property type="match status" value="1"/>
</dbReference>
<keyword evidence="5" id="KW-0547">Nucleotide-binding</keyword>
<dbReference type="NCBIfam" id="TIGR00229">
    <property type="entry name" value="sensory_box"/>
    <property type="match status" value="1"/>
</dbReference>
<keyword evidence="7" id="KW-0067">ATP-binding</keyword>
<protein>
    <recommendedName>
        <fullName evidence="2">histidine kinase</fullName>
        <ecNumber evidence="2">2.7.13.3</ecNumber>
    </recommendedName>
</protein>
<keyword evidence="9" id="KW-0472">Membrane</keyword>
<dbReference type="InterPro" id="IPR000014">
    <property type="entry name" value="PAS"/>
</dbReference>
<comment type="catalytic activity">
    <reaction evidence="1">
        <text>ATP + protein L-histidine = ADP + protein N-phospho-L-histidine.</text>
        <dbReference type="EC" id="2.7.13.3"/>
    </reaction>
</comment>
<name>A0ABU2A7X3_9BURK</name>
<gene>
    <name evidence="11" type="ORF">J2X21_002430</name>
</gene>
<feature type="transmembrane region" description="Helical" evidence="9">
    <location>
        <begin position="12"/>
        <end position="35"/>
    </location>
</feature>
<keyword evidence="9" id="KW-0812">Transmembrane</keyword>
<dbReference type="Gene3D" id="3.30.450.20">
    <property type="entry name" value="PAS domain"/>
    <property type="match status" value="3"/>
</dbReference>
<dbReference type="PANTHER" id="PTHR24421:SF10">
    <property type="entry name" value="NITRATE_NITRITE SENSOR PROTEIN NARQ"/>
    <property type="match status" value="1"/>
</dbReference>
<dbReference type="Proteomes" id="UP001180825">
    <property type="component" value="Unassembled WGS sequence"/>
</dbReference>
<organism evidence="11 12">
    <name type="scientific">Roseateles asaccharophilus</name>
    <dbReference type="NCBI Taxonomy" id="582607"/>
    <lineage>
        <taxon>Bacteria</taxon>
        <taxon>Pseudomonadati</taxon>
        <taxon>Pseudomonadota</taxon>
        <taxon>Betaproteobacteria</taxon>
        <taxon>Burkholderiales</taxon>
        <taxon>Sphaerotilaceae</taxon>
        <taxon>Roseateles</taxon>
    </lineage>
</organism>
<evidence type="ECO:0000256" key="2">
    <source>
        <dbReference type="ARBA" id="ARBA00012438"/>
    </source>
</evidence>
<dbReference type="EC" id="2.7.13.3" evidence="2"/>
<evidence type="ECO:0000256" key="4">
    <source>
        <dbReference type="ARBA" id="ARBA00022679"/>
    </source>
</evidence>
<accession>A0ABU2A7X3</accession>
<keyword evidence="4" id="KW-0808">Transferase</keyword>
<dbReference type="Pfam" id="PF07730">
    <property type="entry name" value="HisKA_3"/>
    <property type="match status" value="1"/>
</dbReference>
<dbReference type="PROSITE" id="PS50112">
    <property type="entry name" value="PAS"/>
    <property type="match status" value="2"/>
</dbReference>